<evidence type="ECO:0000256" key="7">
    <source>
        <dbReference type="RuleBase" id="RU003345"/>
    </source>
</evidence>
<keyword evidence="4" id="KW-0520">NAD</keyword>
<proteinExistence type="inferred from homology"/>
<gene>
    <name evidence="9" type="ordered locus">Tter_0560</name>
</gene>
<dbReference type="eggNOG" id="COG1012">
    <property type="taxonomic scope" value="Bacteria"/>
</dbReference>
<dbReference type="PROSITE" id="PS00687">
    <property type="entry name" value="ALDEHYDE_DEHYDR_GLU"/>
    <property type="match status" value="1"/>
</dbReference>
<dbReference type="OrthoDB" id="9762913at2"/>
<dbReference type="InterPro" id="IPR015590">
    <property type="entry name" value="Aldehyde_DH_dom"/>
</dbReference>
<keyword evidence="10" id="KW-1185">Reference proteome</keyword>
<evidence type="ECO:0000313" key="10">
    <source>
        <dbReference type="Proteomes" id="UP000000323"/>
    </source>
</evidence>
<evidence type="ECO:0000256" key="5">
    <source>
        <dbReference type="ARBA" id="ARBA00024226"/>
    </source>
</evidence>
<dbReference type="InterPro" id="IPR016160">
    <property type="entry name" value="Ald_DH_CS_CYS"/>
</dbReference>
<evidence type="ECO:0000256" key="6">
    <source>
        <dbReference type="PROSITE-ProRule" id="PRU10007"/>
    </source>
</evidence>
<evidence type="ECO:0000256" key="4">
    <source>
        <dbReference type="ARBA" id="ARBA00023027"/>
    </source>
</evidence>
<dbReference type="KEGG" id="ttr:Tter_0560"/>
<evidence type="ECO:0000256" key="1">
    <source>
        <dbReference type="ARBA" id="ARBA00009986"/>
    </source>
</evidence>
<dbReference type="InterPro" id="IPR016163">
    <property type="entry name" value="Ald_DH_C"/>
</dbReference>
<sequence>MREYMNYIDGKWVPSSTGETFKSINPANGEVVAVLAKSSREDVDKAVQAARRAFDKWRLYPAPRRGEILYEVGRILKERKEDLARLMTQEMGKVLTEARGDVQEGIDMAFYVGGEGRRLFGVTTPSEMPNKFQMAVRDPVGVVAAITPWNFPIAIPTWKLMPALVAGNTVVFKPASDTPALGAELVKIFEEAGLPPGVLNLVTGTGEEVGKALLEHPGVDVISFTGSTDTGSQVLTQTASKNKKISLEMGGKNAITVMDDADIDLAIEGILWSAFGTTGQRCTACSRLIVHKSIRDTLTEKLLSRIQNLRLGDGLDPETDVGPVINERQLNKIHQYVGIGREEGAKLLIGGDRATDGELSKGFFYKPTLFTDVDPNMRIAQEEIFGPVLSMITVNSLEEAIKVNNCTKYGLSSSIYTRDINKAFRAMRDFNTGIVYINHGTIGAEVHLPFGGTKGTGNGHREGAVWAALDVFTEWKSVYIDFSGRLQRAQIDIDKINIES</sequence>
<dbReference type="HOGENOM" id="CLU_005391_1_0_0"/>
<keyword evidence="3 7" id="KW-0560">Oxidoreductase</keyword>
<dbReference type="InterPro" id="IPR044638">
    <property type="entry name" value="ALDH7A1-like"/>
</dbReference>
<dbReference type="PANTHER" id="PTHR43521:SF1">
    <property type="entry name" value="ALPHA-AMINOADIPIC SEMIALDEHYDE DEHYDROGENASE"/>
    <property type="match status" value="1"/>
</dbReference>
<dbReference type="FunFam" id="3.40.309.10:FF:000009">
    <property type="entry name" value="Aldehyde dehydrogenase A"/>
    <property type="match status" value="1"/>
</dbReference>
<dbReference type="Pfam" id="PF00171">
    <property type="entry name" value="Aldedh"/>
    <property type="match status" value="1"/>
</dbReference>
<dbReference type="FunFam" id="3.40.605.10:FF:000007">
    <property type="entry name" value="NAD/NADP-dependent betaine aldehyde dehydrogenase"/>
    <property type="match status" value="1"/>
</dbReference>
<protein>
    <recommendedName>
        <fullName evidence="5">aldehyde dehydrogenase (NAD(+))</fullName>
        <ecNumber evidence="5">1.2.1.3</ecNumber>
    </recommendedName>
</protein>
<comment type="subunit">
    <text evidence="2">Homotetramer.</text>
</comment>
<dbReference type="Gene3D" id="3.40.605.10">
    <property type="entry name" value="Aldehyde Dehydrogenase, Chain A, domain 1"/>
    <property type="match status" value="1"/>
</dbReference>
<dbReference type="GO" id="GO:0004029">
    <property type="term" value="F:aldehyde dehydrogenase (NAD+) activity"/>
    <property type="evidence" value="ECO:0007669"/>
    <property type="project" value="UniProtKB-EC"/>
</dbReference>
<dbReference type="InterPro" id="IPR016161">
    <property type="entry name" value="Ald_DH/histidinol_DH"/>
</dbReference>
<dbReference type="STRING" id="525904.Tter_0560"/>
<dbReference type="InterPro" id="IPR016162">
    <property type="entry name" value="Ald_DH_N"/>
</dbReference>
<name>D1CEX2_THET1</name>
<dbReference type="SUPFAM" id="SSF53720">
    <property type="entry name" value="ALDH-like"/>
    <property type="match status" value="1"/>
</dbReference>
<comment type="similarity">
    <text evidence="1 7">Belongs to the aldehyde dehydrogenase family.</text>
</comment>
<dbReference type="EC" id="1.2.1.3" evidence="5"/>
<evidence type="ECO:0000256" key="3">
    <source>
        <dbReference type="ARBA" id="ARBA00023002"/>
    </source>
</evidence>
<dbReference type="InterPro" id="IPR029510">
    <property type="entry name" value="Ald_DH_CS_GLU"/>
</dbReference>
<evidence type="ECO:0000313" key="9">
    <source>
        <dbReference type="EMBL" id="ACZ41478.1"/>
    </source>
</evidence>
<evidence type="ECO:0000256" key="2">
    <source>
        <dbReference type="ARBA" id="ARBA00011881"/>
    </source>
</evidence>
<reference evidence="10" key="1">
    <citation type="journal article" date="2010" name="Stand. Genomic Sci.">
        <title>Complete genome sequence of 'Thermobaculum terrenum' type strain (YNP1).</title>
        <authorList>
            <person name="Kiss H."/>
            <person name="Cleland D."/>
            <person name="Lapidus A."/>
            <person name="Lucas S."/>
            <person name="Glavina Del Rio T."/>
            <person name="Nolan M."/>
            <person name="Tice H."/>
            <person name="Han C."/>
            <person name="Goodwin L."/>
            <person name="Pitluck S."/>
            <person name="Liolios K."/>
            <person name="Ivanova N."/>
            <person name="Mavromatis K."/>
            <person name="Ovchinnikova G."/>
            <person name="Pati A."/>
            <person name="Chen A."/>
            <person name="Palaniappan K."/>
            <person name="Land M."/>
            <person name="Hauser L."/>
            <person name="Chang Y."/>
            <person name="Jeffries C."/>
            <person name="Lu M."/>
            <person name="Brettin T."/>
            <person name="Detter J."/>
            <person name="Goker M."/>
            <person name="Tindall B."/>
            <person name="Beck B."/>
            <person name="McDermott T."/>
            <person name="Woyke T."/>
            <person name="Bristow J."/>
            <person name="Eisen J."/>
            <person name="Markowitz V."/>
            <person name="Hugenholtz P."/>
            <person name="Kyrpides N."/>
            <person name="Klenk H."/>
            <person name="Cheng J."/>
        </authorList>
    </citation>
    <scope>NUCLEOTIDE SEQUENCE [LARGE SCALE GENOMIC DNA]</scope>
    <source>
        <strain evidence="10">ATCC BAA-798 / YNP1</strain>
    </source>
</reference>
<dbReference type="RefSeq" id="WP_012874513.1">
    <property type="nucleotide sequence ID" value="NC_013525.1"/>
</dbReference>
<evidence type="ECO:0000259" key="8">
    <source>
        <dbReference type="Pfam" id="PF00171"/>
    </source>
</evidence>
<accession>D1CEX2</accession>
<dbReference type="Gene3D" id="3.40.309.10">
    <property type="entry name" value="Aldehyde Dehydrogenase, Chain A, domain 2"/>
    <property type="match status" value="1"/>
</dbReference>
<organism evidence="9 10">
    <name type="scientific">Thermobaculum terrenum (strain ATCC BAA-798 / CCMEE 7001 / YNP1)</name>
    <dbReference type="NCBI Taxonomy" id="525904"/>
    <lineage>
        <taxon>Bacteria</taxon>
        <taxon>Bacillati</taxon>
        <taxon>Chloroflexota</taxon>
        <taxon>Chloroflexia</taxon>
        <taxon>Candidatus Thermobaculales</taxon>
        <taxon>Candidatus Thermobaculaceae</taxon>
        <taxon>Thermobaculum</taxon>
    </lineage>
</organism>
<dbReference type="EMBL" id="CP001825">
    <property type="protein sequence ID" value="ACZ41478.1"/>
    <property type="molecule type" value="Genomic_DNA"/>
</dbReference>
<feature type="active site" evidence="6">
    <location>
        <position position="248"/>
    </location>
</feature>
<dbReference type="PANTHER" id="PTHR43521">
    <property type="entry name" value="ALPHA-AMINOADIPIC SEMIALDEHYDE DEHYDROGENASE"/>
    <property type="match status" value="1"/>
</dbReference>
<dbReference type="Proteomes" id="UP000000323">
    <property type="component" value="Chromosome 1"/>
</dbReference>
<dbReference type="AlphaFoldDB" id="D1CEX2"/>
<feature type="domain" description="Aldehyde dehydrogenase" evidence="8">
    <location>
        <begin position="12"/>
        <end position="478"/>
    </location>
</feature>
<dbReference type="CDD" id="cd07131">
    <property type="entry name" value="ALDH_AldH-CAJ73105"/>
    <property type="match status" value="1"/>
</dbReference>
<dbReference type="PROSITE" id="PS00070">
    <property type="entry name" value="ALDEHYDE_DEHYDR_CYS"/>
    <property type="match status" value="1"/>
</dbReference>